<feature type="region of interest" description="Disordered" evidence="2">
    <location>
        <begin position="1"/>
        <end position="22"/>
    </location>
</feature>
<sequence>MGVTGVTATLSPRPPVATGCPRRGPSVSAAVWPCRISRVRSDRRSWARRDRRSWARRDRRAAVARLRVLFVCTGNVHRSVLAERLFAKWAPDAEASSAGTQARHLEGMDAATRSVLAGLGGEVGAFASRPLTAALAAGSDLVLGMEREHREAAVRLEPQAMRRCFTLKEFLRLAADLDGAGATPEETVARVAALRGRVAPASQRADAIPDPWGQGYDVLRDCATGIDEAVRELSGVLGVRGGVLGREVT</sequence>
<dbReference type="Gene3D" id="3.40.50.2300">
    <property type="match status" value="1"/>
</dbReference>
<evidence type="ECO:0000256" key="2">
    <source>
        <dbReference type="SAM" id="MobiDB-lite"/>
    </source>
</evidence>
<dbReference type="Proteomes" id="UP000481109">
    <property type="component" value="Unassembled WGS sequence"/>
</dbReference>
<feature type="domain" description="Phosphotyrosine protein phosphatase I" evidence="3">
    <location>
        <begin position="66"/>
        <end position="236"/>
    </location>
</feature>
<keyword evidence="5" id="KW-1185">Reference proteome</keyword>
<reference evidence="4 5" key="1">
    <citation type="submission" date="2020-02" db="EMBL/GenBank/DDBJ databases">
        <title>Whole-genome analyses of novel actinobacteria.</title>
        <authorList>
            <person name="Sahin N."/>
            <person name="Tokatli A."/>
        </authorList>
    </citation>
    <scope>NUCLEOTIDE SEQUENCE [LARGE SCALE GENOMIC DNA]</scope>
    <source>
        <strain evidence="4 5">YC504</strain>
    </source>
</reference>
<accession>A0A6G4XHP0</accession>
<dbReference type="AlphaFoldDB" id="A0A6G4XHP0"/>
<dbReference type="SUPFAM" id="SSF52788">
    <property type="entry name" value="Phosphotyrosine protein phosphatases I"/>
    <property type="match status" value="1"/>
</dbReference>
<dbReference type="PANTHER" id="PTHR11717">
    <property type="entry name" value="LOW MOLECULAR WEIGHT PROTEIN TYROSINE PHOSPHATASE"/>
    <property type="match status" value="1"/>
</dbReference>
<protein>
    <recommendedName>
        <fullName evidence="1">protein-tyrosine-phosphatase</fullName>
        <ecNumber evidence="1">3.1.3.48</ecNumber>
    </recommendedName>
</protein>
<organism evidence="4 5">
    <name type="scientific">Streptomyces mesophilus</name>
    <dbReference type="NCBI Taxonomy" id="1775132"/>
    <lineage>
        <taxon>Bacteria</taxon>
        <taxon>Bacillati</taxon>
        <taxon>Actinomycetota</taxon>
        <taxon>Actinomycetes</taxon>
        <taxon>Kitasatosporales</taxon>
        <taxon>Streptomycetaceae</taxon>
        <taxon>Streptomyces</taxon>
    </lineage>
</organism>
<dbReference type="InterPro" id="IPR036196">
    <property type="entry name" value="Ptyr_pPase_sf"/>
</dbReference>
<name>A0A6G4XHP0_9ACTN</name>
<dbReference type="InterPro" id="IPR050438">
    <property type="entry name" value="LMW_PTPase"/>
</dbReference>
<dbReference type="PANTHER" id="PTHR11717:SF7">
    <property type="entry name" value="LOW MOLECULAR WEIGHT PHOSPHOTYROSINE PROTEIN PHOSPHATASE"/>
    <property type="match status" value="1"/>
</dbReference>
<evidence type="ECO:0000256" key="1">
    <source>
        <dbReference type="ARBA" id="ARBA00013064"/>
    </source>
</evidence>
<evidence type="ECO:0000313" key="4">
    <source>
        <dbReference type="EMBL" id="NGO76224.1"/>
    </source>
</evidence>
<proteinExistence type="predicted"/>
<comment type="caution">
    <text evidence="4">The sequence shown here is derived from an EMBL/GenBank/DDBJ whole genome shotgun (WGS) entry which is preliminary data.</text>
</comment>
<gene>
    <name evidence="4" type="ORF">G6045_11175</name>
</gene>
<evidence type="ECO:0000259" key="3">
    <source>
        <dbReference type="SMART" id="SM00226"/>
    </source>
</evidence>
<dbReference type="Pfam" id="PF01451">
    <property type="entry name" value="LMWPc"/>
    <property type="match status" value="1"/>
</dbReference>
<evidence type="ECO:0000313" key="5">
    <source>
        <dbReference type="Proteomes" id="UP000481109"/>
    </source>
</evidence>
<dbReference type="GO" id="GO:0004725">
    <property type="term" value="F:protein tyrosine phosphatase activity"/>
    <property type="evidence" value="ECO:0007669"/>
    <property type="project" value="UniProtKB-EC"/>
</dbReference>
<feature type="compositionally biased region" description="Polar residues" evidence="2">
    <location>
        <begin position="1"/>
        <end position="10"/>
    </location>
</feature>
<dbReference type="SMART" id="SM00226">
    <property type="entry name" value="LMWPc"/>
    <property type="match status" value="1"/>
</dbReference>
<dbReference type="EC" id="3.1.3.48" evidence="1"/>
<dbReference type="EMBL" id="JAAKZW010000030">
    <property type="protein sequence ID" value="NGO76224.1"/>
    <property type="molecule type" value="Genomic_DNA"/>
</dbReference>
<dbReference type="InterPro" id="IPR023485">
    <property type="entry name" value="Ptyr_pPase"/>
</dbReference>